<dbReference type="EMBL" id="CP015079">
    <property type="protein sequence ID" value="ANH37762.1"/>
    <property type="molecule type" value="Genomic_DNA"/>
</dbReference>
<sequence length="279" mass="29379">MTITATADQLLHHVRTALGSSALPGLEPEGYALAHASFEARSDQRRLIQEHLCSLLRPRAVGPVSVLSLGCGDGSVDALVAATLLEGPGPVRYVGVEPYAGSARAFADRLGALGTRLDVVVHETAAEAAPLGDETFDVVLFVQSMYYVPDVAAALRAAYRRLRPGGELLVLTATQGPLNRLVAALAPPVEGRPQWFSEDVEVGLTEAGLPPGSTVCLDAVLDLTDAEPDVLDFTTQARLTAQVRRAALVFLAAVALPASDPRALLLAHPVVVLRCVRDT</sequence>
<dbReference type="Proteomes" id="UP000077868">
    <property type="component" value="Chromosome"/>
</dbReference>
<dbReference type="AlphaFoldDB" id="A0A1A9GJB4"/>
<dbReference type="Gene3D" id="3.40.50.150">
    <property type="entry name" value="Vaccinia Virus protein VP39"/>
    <property type="match status" value="1"/>
</dbReference>
<dbReference type="InterPro" id="IPR029063">
    <property type="entry name" value="SAM-dependent_MTases_sf"/>
</dbReference>
<gene>
    <name evidence="1" type="ORF">I601_1323</name>
</gene>
<dbReference type="RefSeq" id="WP_068107562.1">
    <property type="nucleotide sequence ID" value="NZ_CP015079.1"/>
</dbReference>
<evidence type="ECO:0000313" key="1">
    <source>
        <dbReference type="EMBL" id="ANH37762.1"/>
    </source>
</evidence>
<proteinExistence type="predicted"/>
<dbReference type="STRING" id="1300347.I601_1323"/>
<dbReference type="InterPro" id="IPR050508">
    <property type="entry name" value="Methyltransf_Superfamily"/>
</dbReference>
<evidence type="ECO:0000313" key="2">
    <source>
        <dbReference type="Proteomes" id="UP000077868"/>
    </source>
</evidence>
<dbReference type="KEGG" id="ndk:I601_1323"/>
<dbReference type="CDD" id="cd02440">
    <property type="entry name" value="AdoMet_MTases"/>
    <property type="match status" value="1"/>
</dbReference>
<dbReference type="PANTHER" id="PTHR42912">
    <property type="entry name" value="METHYLTRANSFERASE"/>
    <property type="match status" value="1"/>
</dbReference>
<organism evidence="1 2">
    <name type="scientific">Nocardioides dokdonensis FR1436</name>
    <dbReference type="NCBI Taxonomy" id="1300347"/>
    <lineage>
        <taxon>Bacteria</taxon>
        <taxon>Bacillati</taxon>
        <taxon>Actinomycetota</taxon>
        <taxon>Actinomycetes</taxon>
        <taxon>Propionibacteriales</taxon>
        <taxon>Nocardioidaceae</taxon>
        <taxon>Nocardioides</taxon>
    </lineage>
</organism>
<protein>
    <submittedName>
        <fullName evidence="1">Uncharacterized protein</fullName>
    </submittedName>
</protein>
<dbReference type="SUPFAM" id="SSF53335">
    <property type="entry name" value="S-adenosyl-L-methionine-dependent methyltransferases"/>
    <property type="match status" value="1"/>
</dbReference>
<accession>A0A1A9GJB4</accession>
<keyword evidence="2" id="KW-1185">Reference proteome</keyword>
<reference evidence="1 2" key="1">
    <citation type="submission" date="2016-03" db="EMBL/GenBank/DDBJ databases">
        <title>Complete genome sequence of a soil Actinobacterium, Nocardioides dokdonensis FR1436.</title>
        <authorList>
            <person name="Kwon S.-K."/>
            <person name="Kim K."/>
            <person name="Kim J.F."/>
        </authorList>
    </citation>
    <scope>NUCLEOTIDE SEQUENCE [LARGE SCALE GENOMIC DNA]</scope>
    <source>
        <strain evidence="1 2">FR1436</strain>
    </source>
</reference>
<dbReference type="GO" id="GO:0008168">
    <property type="term" value="F:methyltransferase activity"/>
    <property type="evidence" value="ECO:0007669"/>
    <property type="project" value="TreeGrafter"/>
</dbReference>
<dbReference type="PATRIC" id="fig|1300347.3.peg.1323"/>
<name>A0A1A9GJB4_9ACTN</name>
<dbReference type="Pfam" id="PF13489">
    <property type="entry name" value="Methyltransf_23"/>
    <property type="match status" value="1"/>
</dbReference>